<dbReference type="AlphaFoldDB" id="A0A8H6FLU5"/>
<evidence type="ECO:0000313" key="2">
    <source>
        <dbReference type="EMBL" id="KAF6230898.1"/>
    </source>
</evidence>
<protein>
    <submittedName>
        <fullName evidence="2">Uncharacterized protein</fullName>
    </submittedName>
</protein>
<gene>
    <name evidence="2" type="ORF">HO173_011014</name>
</gene>
<organism evidence="2 3">
    <name type="scientific">Letharia columbiana</name>
    <dbReference type="NCBI Taxonomy" id="112416"/>
    <lineage>
        <taxon>Eukaryota</taxon>
        <taxon>Fungi</taxon>
        <taxon>Dikarya</taxon>
        <taxon>Ascomycota</taxon>
        <taxon>Pezizomycotina</taxon>
        <taxon>Lecanoromycetes</taxon>
        <taxon>OSLEUM clade</taxon>
        <taxon>Lecanoromycetidae</taxon>
        <taxon>Lecanorales</taxon>
        <taxon>Lecanorineae</taxon>
        <taxon>Parmeliaceae</taxon>
        <taxon>Letharia</taxon>
    </lineage>
</organism>
<keyword evidence="3" id="KW-1185">Reference proteome</keyword>
<dbReference type="EMBL" id="JACCJC010000064">
    <property type="protein sequence ID" value="KAF6230898.1"/>
    <property type="molecule type" value="Genomic_DNA"/>
</dbReference>
<sequence length="90" mass="9904">MSNACETLSPRPAAVTGPITTISADNYLGLESDGEEGSTRSSRDEFVDLESGNAQEPNTQRNEMRFVSEAVRMRHFGPKLRNIGSLHYAM</sequence>
<comment type="caution">
    <text evidence="2">The sequence shown here is derived from an EMBL/GenBank/DDBJ whole genome shotgun (WGS) entry which is preliminary data.</text>
</comment>
<evidence type="ECO:0000256" key="1">
    <source>
        <dbReference type="SAM" id="MobiDB-lite"/>
    </source>
</evidence>
<dbReference type="Proteomes" id="UP000578531">
    <property type="component" value="Unassembled WGS sequence"/>
</dbReference>
<feature type="region of interest" description="Disordered" evidence="1">
    <location>
        <begin position="26"/>
        <end position="59"/>
    </location>
</feature>
<evidence type="ECO:0000313" key="3">
    <source>
        <dbReference type="Proteomes" id="UP000578531"/>
    </source>
</evidence>
<accession>A0A8H6FLU5</accession>
<feature type="compositionally biased region" description="Basic and acidic residues" evidence="1">
    <location>
        <begin position="37"/>
        <end position="46"/>
    </location>
</feature>
<name>A0A8H6FLU5_9LECA</name>
<proteinExistence type="predicted"/>
<reference evidence="2 3" key="1">
    <citation type="journal article" date="2020" name="Genomics">
        <title>Complete, high-quality genomes from long-read metagenomic sequencing of two wolf lichen thalli reveals enigmatic genome architecture.</title>
        <authorList>
            <person name="McKenzie S.K."/>
            <person name="Walston R.F."/>
            <person name="Allen J.L."/>
        </authorList>
    </citation>
    <scope>NUCLEOTIDE SEQUENCE [LARGE SCALE GENOMIC DNA]</scope>
    <source>
        <strain evidence="2">WasteWater2</strain>
    </source>
</reference>
<dbReference type="RefSeq" id="XP_037160331.1">
    <property type="nucleotide sequence ID" value="XM_037312899.1"/>
</dbReference>
<dbReference type="GeneID" id="59292660"/>